<sequence>MITLSKNSSLEKQSRHVCKVFDGCVVIKPFSHVILLKN</sequence>
<dbReference type="Proteomes" id="UP000004322">
    <property type="component" value="Unassembled WGS sequence"/>
</dbReference>
<organism evidence="1 2">
    <name type="scientific">Streptococcus criceti HS-6</name>
    <dbReference type="NCBI Taxonomy" id="873449"/>
    <lineage>
        <taxon>Bacteria</taxon>
        <taxon>Bacillati</taxon>
        <taxon>Bacillota</taxon>
        <taxon>Bacilli</taxon>
        <taxon>Lactobacillales</taxon>
        <taxon>Streptococcaceae</taxon>
        <taxon>Streptococcus</taxon>
    </lineage>
</organism>
<accession>G5JNH1</accession>
<proteinExistence type="predicted"/>
<reference evidence="1" key="1">
    <citation type="submission" date="2011-07" db="EMBL/GenBank/DDBJ databases">
        <authorList>
            <person name="Stanhope M.J."/>
            <person name="Durkin A.S."/>
            <person name="Hostetler J."/>
            <person name="Kim M."/>
            <person name="Radune D."/>
            <person name="Singh I."/>
            <person name="Town C.D."/>
        </authorList>
    </citation>
    <scope>NUCLEOTIDE SEQUENCE [LARGE SCALE GENOMIC DNA]</scope>
    <source>
        <strain evidence="1">HS-6</strain>
    </source>
</reference>
<protein>
    <submittedName>
        <fullName evidence="1">Uncharacterized protein</fullName>
    </submittedName>
</protein>
<evidence type="ECO:0000313" key="2">
    <source>
        <dbReference type="Proteomes" id="UP000004322"/>
    </source>
</evidence>
<dbReference type="EMBL" id="AEUV02000002">
    <property type="protein sequence ID" value="EHI74929.1"/>
    <property type="molecule type" value="Genomic_DNA"/>
</dbReference>
<keyword evidence="2" id="KW-1185">Reference proteome</keyword>
<comment type="caution">
    <text evidence="1">The sequence shown here is derived from an EMBL/GenBank/DDBJ whole genome shotgun (WGS) entry which is preliminary data.</text>
</comment>
<evidence type="ECO:0000313" key="1">
    <source>
        <dbReference type="EMBL" id="EHI74929.1"/>
    </source>
</evidence>
<dbReference type="AlphaFoldDB" id="G5JNH1"/>
<gene>
    <name evidence="1" type="ORF">STRCR_1426</name>
</gene>
<name>G5JNH1_STRCG</name>